<dbReference type="GeneID" id="93010452"/>
<protein>
    <recommendedName>
        <fullName evidence="3">NprX family peptide pheromone</fullName>
    </recommendedName>
</protein>
<proteinExistence type="predicted"/>
<evidence type="ECO:0000313" key="1">
    <source>
        <dbReference type="EMBL" id="ACO27685.1"/>
    </source>
</evidence>
<evidence type="ECO:0000313" key="2">
    <source>
        <dbReference type="Proteomes" id="UP000002210"/>
    </source>
</evidence>
<sequence length="42" mass="4591">MKKLIAGTFVVMAIAAVVLDIQYAWKPDTLGQEAKTVQQINS</sequence>
<evidence type="ECO:0008006" key="3">
    <source>
        <dbReference type="Google" id="ProtNLM"/>
    </source>
</evidence>
<dbReference type="PATRIC" id="fig|572264.18.peg.599"/>
<dbReference type="KEGG" id="bcx:BCA_0631"/>
<organism evidence="1 2">
    <name type="scientific">Bacillus cereus (strain 03BB102)</name>
    <dbReference type="NCBI Taxonomy" id="572264"/>
    <lineage>
        <taxon>Bacteria</taxon>
        <taxon>Bacillati</taxon>
        <taxon>Bacillota</taxon>
        <taxon>Bacilli</taxon>
        <taxon>Bacillales</taxon>
        <taxon>Bacillaceae</taxon>
        <taxon>Bacillus</taxon>
        <taxon>Bacillus cereus group</taxon>
    </lineage>
</organism>
<dbReference type="AlphaFoldDB" id="A0A158RKQ5"/>
<name>A0A158RKQ5_BACC3</name>
<dbReference type="RefSeq" id="WP_000733137.1">
    <property type="nucleotide sequence ID" value="NC_012472.1"/>
</dbReference>
<accession>A0A158RKQ5</accession>
<gene>
    <name evidence="1" type="ordered locus">BCA_0631</name>
</gene>
<dbReference type="NCBIfam" id="NF033801">
    <property type="entry name" value="NprX_fam"/>
    <property type="match status" value="1"/>
</dbReference>
<reference evidence="1 2" key="1">
    <citation type="submission" date="2009-02" db="EMBL/GenBank/DDBJ databases">
        <title>Genome sequence of Bacillus cereus 03BB102.</title>
        <authorList>
            <person name="Dodson R.J."/>
            <person name="Jackson P."/>
            <person name="Munk A.C."/>
            <person name="Brettin T."/>
            <person name="Bruce D."/>
            <person name="Detter C."/>
            <person name="Tapia R."/>
            <person name="Han C."/>
            <person name="Sutton G."/>
            <person name="Sims D."/>
        </authorList>
    </citation>
    <scope>NUCLEOTIDE SEQUENCE [LARGE SCALE GENOMIC DNA]</scope>
    <source>
        <strain evidence="1 2">03BB102</strain>
    </source>
</reference>
<dbReference type="Proteomes" id="UP000002210">
    <property type="component" value="Chromosome"/>
</dbReference>
<dbReference type="EMBL" id="CP001407">
    <property type="protein sequence ID" value="ACO27685.1"/>
    <property type="molecule type" value="Genomic_DNA"/>
</dbReference>